<dbReference type="PANTHER" id="PTHR15462:SF8">
    <property type="entry name" value="SERINE PROTEASE"/>
    <property type="match status" value="1"/>
</dbReference>
<dbReference type="InterPro" id="IPR001254">
    <property type="entry name" value="Trypsin_dom"/>
</dbReference>
<dbReference type="Gene3D" id="2.40.10.10">
    <property type="entry name" value="Trypsin-like serine proteases"/>
    <property type="match status" value="2"/>
</dbReference>
<comment type="caution">
    <text evidence="4">The sequence shown here is derived from an EMBL/GenBank/DDBJ whole genome shotgun (WGS) entry which is preliminary data.</text>
</comment>
<dbReference type="GO" id="GO:0006508">
    <property type="term" value="P:proteolysis"/>
    <property type="evidence" value="ECO:0007669"/>
    <property type="project" value="UniProtKB-KW"/>
</dbReference>
<keyword evidence="4" id="KW-0645">Protease</keyword>
<keyword evidence="1 2" id="KW-0732">Signal</keyword>
<keyword evidence="4" id="KW-0378">Hydrolase</keyword>
<protein>
    <submittedName>
        <fullName evidence="4">Trypsin-like serine protease</fullName>
    </submittedName>
</protein>
<evidence type="ECO:0000259" key="3">
    <source>
        <dbReference type="Pfam" id="PF00089"/>
    </source>
</evidence>
<dbReference type="AlphaFoldDB" id="A0A939DS71"/>
<dbReference type="InterPro" id="IPR043504">
    <property type="entry name" value="Peptidase_S1_PA_chymotrypsin"/>
</dbReference>
<gene>
    <name evidence="4" type="ORF">J0A66_21365</name>
</gene>
<accession>A0A939DS71</accession>
<evidence type="ECO:0000256" key="1">
    <source>
        <dbReference type="ARBA" id="ARBA00022729"/>
    </source>
</evidence>
<evidence type="ECO:0000313" key="5">
    <source>
        <dbReference type="Proteomes" id="UP000664654"/>
    </source>
</evidence>
<dbReference type="SUPFAM" id="SSF50494">
    <property type="entry name" value="Trypsin-like serine proteases"/>
    <property type="match status" value="1"/>
</dbReference>
<sequence length="301" mass="33002">MNYSYNVSFLIKLIASSVLLFSSMAVMGEENASYICQTLASEKVREFSQQELDAAMPVPLPKIKLDQDLLSELNELRAVGNEPDGIPKKLDSGQKPWKYAGKLFMTTDAGLASCTAQFIDKNLLVTAAHCVFQSVGQRKFYTDIQFYQHYKGTKKSEHFYTPVAVGLMQAYSDAGGNAAAQVTYDYAYIKTAKHSENKEHFKVASPPEEGKEIRSIGYPNDLDNGDHLYGNIGRMYVGKRLNYYLAGPSGMTAGSSGGAWVREGAIRAIHSGMASEVSFEVGPAIYEMGALINYVLNDCSG</sequence>
<feature type="signal peptide" evidence="2">
    <location>
        <begin position="1"/>
        <end position="28"/>
    </location>
</feature>
<dbReference type="PROSITE" id="PS00134">
    <property type="entry name" value="TRYPSIN_HIS"/>
    <property type="match status" value="1"/>
</dbReference>
<evidence type="ECO:0000313" key="4">
    <source>
        <dbReference type="EMBL" id="MBN7827784.1"/>
    </source>
</evidence>
<dbReference type="InterPro" id="IPR018114">
    <property type="entry name" value="TRYPSIN_HIS"/>
</dbReference>
<feature type="domain" description="Peptidase S1" evidence="3">
    <location>
        <begin position="97"/>
        <end position="273"/>
    </location>
</feature>
<dbReference type="Pfam" id="PF00089">
    <property type="entry name" value="Trypsin"/>
    <property type="match status" value="1"/>
</dbReference>
<dbReference type="InterPro" id="IPR009003">
    <property type="entry name" value="Peptidase_S1_PA"/>
</dbReference>
<dbReference type="Proteomes" id="UP000664654">
    <property type="component" value="Unassembled WGS sequence"/>
</dbReference>
<dbReference type="GO" id="GO:0004252">
    <property type="term" value="F:serine-type endopeptidase activity"/>
    <property type="evidence" value="ECO:0007669"/>
    <property type="project" value="InterPro"/>
</dbReference>
<feature type="chain" id="PRO_5037348246" evidence="2">
    <location>
        <begin position="29"/>
        <end position="301"/>
    </location>
</feature>
<dbReference type="RefSeq" id="WP_206575890.1">
    <property type="nucleotide sequence ID" value="NZ_JAFKCV010000033.1"/>
</dbReference>
<reference evidence="4" key="1">
    <citation type="submission" date="2021-03" db="EMBL/GenBank/DDBJ databases">
        <title>novel species isolated from a fishpond in China.</title>
        <authorList>
            <person name="Lu H."/>
            <person name="Cai Z."/>
        </authorList>
    </citation>
    <scope>NUCLEOTIDE SEQUENCE</scope>
    <source>
        <strain evidence="4">JCM 30855</strain>
    </source>
</reference>
<proteinExistence type="predicted"/>
<evidence type="ECO:0000256" key="2">
    <source>
        <dbReference type="SAM" id="SignalP"/>
    </source>
</evidence>
<dbReference type="InterPro" id="IPR050966">
    <property type="entry name" value="Glutamyl_endopeptidase"/>
</dbReference>
<dbReference type="EMBL" id="JAFKCV010000033">
    <property type="protein sequence ID" value="MBN7827784.1"/>
    <property type="molecule type" value="Genomic_DNA"/>
</dbReference>
<name>A0A939DS71_9ALTE</name>
<keyword evidence="5" id="KW-1185">Reference proteome</keyword>
<dbReference type="PANTHER" id="PTHR15462">
    <property type="entry name" value="SERINE PROTEASE"/>
    <property type="match status" value="1"/>
</dbReference>
<organism evidence="4 5">
    <name type="scientific">Bowmanella dokdonensis</name>
    <dbReference type="NCBI Taxonomy" id="751969"/>
    <lineage>
        <taxon>Bacteria</taxon>
        <taxon>Pseudomonadati</taxon>
        <taxon>Pseudomonadota</taxon>
        <taxon>Gammaproteobacteria</taxon>
        <taxon>Alteromonadales</taxon>
        <taxon>Alteromonadaceae</taxon>
        <taxon>Bowmanella</taxon>
    </lineage>
</organism>